<evidence type="ECO:0000256" key="1">
    <source>
        <dbReference type="SAM" id="MobiDB-lite"/>
    </source>
</evidence>
<dbReference type="EMBL" id="REGN01012235">
    <property type="protein sequence ID" value="RMZ96406.1"/>
    <property type="molecule type" value="Genomic_DNA"/>
</dbReference>
<name>A0A3M7PBD3_BRAPC</name>
<feature type="compositionally biased region" description="Polar residues" evidence="1">
    <location>
        <begin position="1"/>
        <end position="13"/>
    </location>
</feature>
<feature type="region of interest" description="Disordered" evidence="1">
    <location>
        <begin position="1"/>
        <end position="20"/>
    </location>
</feature>
<proteinExistence type="predicted"/>
<gene>
    <name evidence="2" type="ORF">BpHYR1_040998</name>
</gene>
<comment type="caution">
    <text evidence="2">The sequence shown here is derived from an EMBL/GenBank/DDBJ whole genome shotgun (WGS) entry which is preliminary data.</text>
</comment>
<sequence>MKPNLLSTSGSPTRRTKAKQPNYKDFEIKTPNKYMRQIIHVSASITTWKDNLNIFFVNMNKTWKALKCYKNAKSAIDTLNVSSDAIYSIKFEVLEINYTSSRFKKVHTIRKNLIFFKQRFKCEVKNEKAEIFFFNFSSWTSFHHAKF</sequence>
<accession>A0A3M7PBD3</accession>
<evidence type="ECO:0000313" key="2">
    <source>
        <dbReference type="EMBL" id="RMZ96406.1"/>
    </source>
</evidence>
<dbReference type="Proteomes" id="UP000276133">
    <property type="component" value="Unassembled WGS sequence"/>
</dbReference>
<evidence type="ECO:0000313" key="3">
    <source>
        <dbReference type="Proteomes" id="UP000276133"/>
    </source>
</evidence>
<organism evidence="2 3">
    <name type="scientific">Brachionus plicatilis</name>
    <name type="common">Marine rotifer</name>
    <name type="synonym">Brachionus muelleri</name>
    <dbReference type="NCBI Taxonomy" id="10195"/>
    <lineage>
        <taxon>Eukaryota</taxon>
        <taxon>Metazoa</taxon>
        <taxon>Spiralia</taxon>
        <taxon>Gnathifera</taxon>
        <taxon>Rotifera</taxon>
        <taxon>Eurotatoria</taxon>
        <taxon>Monogononta</taxon>
        <taxon>Pseudotrocha</taxon>
        <taxon>Ploima</taxon>
        <taxon>Brachionidae</taxon>
        <taxon>Brachionus</taxon>
    </lineage>
</organism>
<dbReference type="AlphaFoldDB" id="A0A3M7PBD3"/>
<protein>
    <submittedName>
        <fullName evidence="2">Uncharacterized protein</fullName>
    </submittedName>
</protein>
<keyword evidence="3" id="KW-1185">Reference proteome</keyword>
<reference evidence="2 3" key="1">
    <citation type="journal article" date="2018" name="Sci. Rep.">
        <title>Genomic signatures of local adaptation to the degree of environmental predictability in rotifers.</title>
        <authorList>
            <person name="Franch-Gras L."/>
            <person name="Hahn C."/>
            <person name="Garcia-Roger E.M."/>
            <person name="Carmona M.J."/>
            <person name="Serra M."/>
            <person name="Gomez A."/>
        </authorList>
    </citation>
    <scope>NUCLEOTIDE SEQUENCE [LARGE SCALE GENOMIC DNA]</scope>
    <source>
        <strain evidence="2">HYR1</strain>
    </source>
</reference>